<protein>
    <submittedName>
        <fullName evidence="1">Uncharacterized protein</fullName>
    </submittedName>
</protein>
<gene>
    <name evidence="1" type="ORF">PG986_003031</name>
</gene>
<dbReference type="Proteomes" id="UP001391051">
    <property type="component" value="Unassembled WGS sequence"/>
</dbReference>
<dbReference type="EMBL" id="JAQQWE010000002">
    <property type="protein sequence ID" value="KAK7962206.1"/>
    <property type="molecule type" value="Genomic_DNA"/>
</dbReference>
<keyword evidence="2" id="KW-1185">Reference proteome</keyword>
<evidence type="ECO:0000313" key="1">
    <source>
        <dbReference type="EMBL" id="KAK7962206.1"/>
    </source>
</evidence>
<sequence>MCIITKSLGVPESGGGCNDLVIVGTPSDMQFPADMAAHFGFPDGSWAYQEGQWNDFGGMVLGGGYGA</sequence>
<dbReference type="RefSeq" id="XP_066704317.1">
    <property type="nucleotide sequence ID" value="XM_066839253.1"/>
</dbReference>
<name>A0ABR1QQI6_9PEZI</name>
<organism evidence="1 2">
    <name type="scientific">Apiospora aurea</name>
    <dbReference type="NCBI Taxonomy" id="335848"/>
    <lineage>
        <taxon>Eukaryota</taxon>
        <taxon>Fungi</taxon>
        <taxon>Dikarya</taxon>
        <taxon>Ascomycota</taxon>
        <taxon>Pezizomycotina</taxon>
        <taxon>Sordariomycetes</taxon>
        <taxon>Xylariomycetidae</taxon>
        <taxon>Amphisphaeriales</taxon>
        <taxon>Apiosporaceae</taxon>
        <taxon>Apiospora</taxon>
    </lineage>
</organism>
<accession>A0ABR1QQI6</accession>
<evidence type="ECO:0000313" key="2">
    <source>
        <dbReference type="Proteomes" id="UP001391051"/>
    </source>
</evidence>
<proteinExistence type="predicted"/>
<dbReference type="GeneID" id="92072315"/>
<comment type="caution">
    <text evidence="1">The sequence shown here is derived from an EMBL/GenBank/DDBJ whole genome shotgun (WGS) entry which is preliminary data.</text>
</comment>
<reference evidence="1 2" key="1">
    <citation type="submission" date="2023-01" db="EMBL/GenBank/DDBJ databases">
        <title>Analysis of 21 Apiospora genomes using comparative genomics revels a genus with tremendous synthesis potential of carbohydrate active enzymes and secondary metabolites.</title>
        <authorList>
            <person name="Sorensen T."/>
        </authorList>
    </citation>
    <scope>NUCLEOTIDE SEQUENCE [LARGE SCALE GENOMIC DNA]</scope>
    <source>
        <strain evidence="1 2">CBS 24483</strain>
    </source>
</reference>